<evidence type="ECO:0008006" key="4">
    <source>
        <dbReference type="Google" id="ProtNLM"/>
    </source>
</evidence>
<dbReference type="GO" id="GO:0043022">
    <property type="term" value="F:ribosome binding"/>
    <property type="evidence" value="ECO:0007669"/>
    <property type="project" value="TreeGrafter"/>
</dbReference>
<dbReference type="GO" id="GO:0061630">
    <property type="term" value="F:ubiquitin protein ligase activity"/>
    <property type="evidence" value="ECO:0007669"/>
    <property type="project" value="InterPro"/>
</dbReference>
<accession>A0A834ZZ92</accession>
<feature type="transmembrane region" description="Helical" evidence="1">
    <location>
        <begin position="104"/>
        <end position="126"/>
    </location>
</feature>
<dbReference type="OrthoDB" id="663895at2759"/>
<keyword evidence="3" id="KW-1185">Reference proteome</keyword>
<comment type="caution">
    <text evidence="2">The sequence shown here is derived from an EMBL/GenBank/DDBJ whole genome shotgun (WGS) entry which is preliminary data.</text>
</comment>
<keyword evidence="1" id="KW-1133">Transmembrane helix</keyword>
<name>A0A834ZZ92_9POAL</name>
<dbReference type="PANTHER" id="PTHR22938:SF15">
    <property type="entry name" value="OS01G0568000 PROTEIN"/>
    <property type="match status" value="1"/>
</dbReference>
<dbReference type="PANTHER" id="PTHR22938">
    <property type="entry name" value="ZINC FINGER PROTEIN 598"/>
    <property type="match status" value="1"/>
</dbReference>
<dbReference type="GO" id="GO:0072344">
    <property type="term" value="P:rescue of stalled ribosome"/>
    <property type="evidence" value="ECO:0007669"/>
    <property type="project" value="InterPro"/>
</dbReference>
<keyword evidence="1" id="KW-0472">Membrane</keyword>
<dbReference type="Proteomes" id="UP000636709">
    <property type="component" value="Unassembled WGS sequence"/>
</dbReference>
<sequence length="172" mass="19814">MEWVAVGRCGHRVMCSQCMVRIRFFHQNKRCCICRTRCPKVIVTRWPGAAVGNPPQLPLFAFREGRVGHLWYHKLTAAYFEDEQQYSVARAACHGILSPFYQPLFWFIFWYTLVISVGAFMGSSFAALTKETVLQFRAYALAIFCAVLVATFFWSIPKCTQDPLQLESSMHK</sequence>
<feature type="transmembrane region" description="Helical" evidence="1">
    <location>
        <begin position="138"/>
        <end position="156"/>
    </location>
</feature>
<protein>
    <recommendedName>
        <fullName evidence="4">RING-type domain-containing protein</fullName>
    </recommendedName>
</protein>
<dbReference type="InterPro" id="IPR044288">
    <property type="entry name" value="ZNF598/HEL2"/>
</dbReference>
<dbReference type="GO" id="GO:0016567">
    <property type="term" value="P:protein ubiquitination"/>
    <property type="evidence" value="ECO:0007669"/>
    <property type="project" value="TreeGrafter"/>
</dbReference>
<proteinExistence type="predicted"/>
<organism evidence="2 3">
    <name type="scientific">Digitaria exilis</name>
    <dbReference type="NCBI Taxonomy" id="1010633"/>
    <lineage>
        <taxon>Eukaryota</taxon>
        <taxon>Viridiplantae</taxon>
        <taxon>Streptophyta</taxon>
        <taxon>Embryophyta</taxon>
        <taxon>Tracheophyta</taxon>
        <taxon>Spermatophyta</taxon>
        <taxon>Magnoliopsida</taxon>
        <taxon>Liliopsida</taxon>
        <taxon>Poales</taxon>
        <taxon>Poaceae</taxon>
        <taxon>PACMAD clade</taxon>
        <taxon>Panicoideae</taxon>
        <taxon>Panicodae</taxon>
        <taxon>Paniceae</taxon>
        <taxon>Anthephorinae</taxon>
        <taxon>Digitaria</taxon>
    </lineage>
</organism>
<gene>
    <name evidence="2" type="ORF">HU200_067136</name>
</gene>
<reference evidence="2" key="1">
    <citation type="submission" date="2020-07" db="EMBL/GenBank/DDBJ databases">
        <title>Genome sequence and genetic diversity analysis of an under-domesticated orphan crop, white fonio (Digitaria exilis).</title>
        <authorList>
            <person name="Bennetzen J.L."/>
            <person name="Chen S."/>
            <person name="Ma X."/>
            <person name="Wang X."/>
            <person name="Yssel A.E.J."/>
            <person name="Chaluvadi S.R."/>
            <person name="Johnson M."/>
            <person name="Gangashetty P."/>
            <person name="Hamidou F."/>
            <person name="Sanogo M.D."/>
            <person name="Zwaenepoel A."/>
            <person name="Wallace J."/>
            <person name="Van De Peer Y."/>
            <person name="Van Deynze A."/>
        </authorList>
    </citation>
    <scope>NUCLEOTIDE SEQUENCE</scope>
    <source>
        <tissue evidence="2">Leaves</tissue>
    </source>
</reference>
<keyword evidence="1" id="KW-0812">Transmembrane</keyword>
<dbReference type="EMBL" id="JACEFO010003286">
    <property type="protein sequence ID" value="KAF8642754.1"/>
    <property type="molecule type" value="Genomic_DNA"/>
</dbReference>
<evidence type="ECO:0000313" key="3">
    <source>
        <dbReference type="Proteomes" id="UP000636709"/>
    </source>
</evidence>
<evidence type="ECO:0000256" key="1">
    <source>
        <dbReference type="SAM" id="Phobius"/>
    </source>
</evidence>
<evidence type="ECO:0000313" key="2">
    <source>
        <dbReference type="EMBL" id="KAF8642754.1"/>
    </source>
</evidence>
<dbReference type="AlphaFoldDB" id="A0A834ZZ92"/>